<keyword evidence="5" id="KW-1185">Reference proteome</keyword>
<evidence type="ECO:0000259" key="3">
    <source>
        <dbReference type="Pfam" id="PF13191"/>
    </source>
</evidence>
<dbReference type="EMBL" id="QLMJ01000028">
    <property type="protein sequence ID" value="RAK26203.1"/>
    <property type="molecule type" value="Genomic_DNA"/>
</dbReference>
<dbReference type="InterPro" id="IPR011990">
    <property type="entry name" value="TPR-like_helical_dom_sf"/>
</dbReference>
<proteinExistence type="predicted"/>
<dbReference type="Proteomes" id="UP000249341">
    <property type="component" value="Unassembled WGS sequence"/>
</dbReference>
<accession>A0A327YYY9</accession>
<dbReference type="GO" id="GO:0005524">
    <property type="term" value="F:ATP binding"/>
    <property type="evidence" value="ECO:0007669"/>
    <property type="project" value="UniProtKB-KW"/>
</dbReference>
<dbReference type="Pfam" id="PF13191">
    <property type="entry name" value="AAA_16"/>
    <property type="match status" value="1"/>
</dbReference>
<keyword evidence="1" id="KW-0547">Nucleotide-binding</keyword>
<dbReference type="InterPro" id="IPR027417">
    <property type="entry name" value="P-loop_NTPase"/>
</dbReference>
<dbReference type="PANTHER" id="PTHR16305">
    <property type="entry name" value="TESTICULAR SOLUBLE ADENYLYL CYCLASE"/>
    <property type="match status" value="1"/>
</dbReference>
<dbReference type="OrthoDB" id="3197423at2"/>
<dbReference type="SUPFAM" id="SSF52540">
    <property type="entry name" value="P-loop containing nucleoside triphosphate hydrolases"/>
    <property type="match status" value="1"/>
</dbReference>
<dbReference type="InterPro" id="IPR041664">
    <property type="entry name" value="AAA_16"/>
</dbReference>
<gene>
    <name evidence="4" type="ORF">B0I29_12835</name>
</gene>
<organism evidence="4 5">
    <name type="scientific">Actinoplanes lutulentus</name>
    <dbReference type="NCBI Taxonomy" id="1287878"/>
    <lineage>
        <taxon>Bacteria</taxon>
        <taxon>Bacillati</taxon>
        <taxon>Actinomycetota</taxon>
        <taxon>Actinomycetes</taxon>
        <taxon>Micromonosporales</taxon>
        <taxon>Micromonosporaceae</taxon>
        <taxon>Actinoplanes</taxon>
    </lineage>
</organism>
<name>A0A327YYY9_9ACTN</name>
<dbReference type="PANTHER" id="PTHR16305:SF35">
    <property type="entry name" value="TRANSCRIPTIONAL ACTIVATOR DOMAIN"/>
    <property type="match status" value="1"/>
</dbReference>
<evidence type="ECO:0000256" key="1">
    <source>
        <dbReference type="ARBA" id="ARBA00022741"/>
    </source>
</evidence>
<dbReference type="Gene3D" id="1.25.40.10">
    <property type="entry name" value="Tetratricopeptide repeat domain"/>
    <property type="match status" value="1"/>
</dbReference>
<dbReference type="GO" id="GO:0005737">
    <property type="term" value="C:cytoplasm"/>
    <property type="evidence" value="ECO:0007669"/>
    <property type="project" value="TreeGrafter"/>
</dbReference>
<sequence>MVNPAPAPVPEIVGRAEPLSRLAGMLDRATTGGSAILISGEPGAGKTTFTGAVARMATGAGFQVLTCTGVESETEVGLAGLHELLRVAINRAGELPPQHRDALLSVFGIGPPAAPDRLLLTLAVYGLLTHLADEQPLLLVVEDAHWMDEPTVNMIGFLAQRVTDTAIVMVVTRRPDDSEALGTLGLDEILIDRLTEPDARTLVRHRHPAIRDHVLRQVLNEADGNPLALVELSGEAMDRGHDEATDPPVQVPVRARLESGYVARFEALSPQTQDLLLLAAASSETSLPELTAAAKCLGLDMDALTDAEDDGLVVITATDVSFRHPLIRSAIYQRASLYRRIRVHRTLAQALSDNDPPRAAWHRAAATLGRDEAVARDLENAARIGTSRGNHAAAMRALEKAVHLTPAPGDQARRLALAAQAARLAGLPEATRRLSALAADTSADPETHGELAMIRIAADVTDGTRSSDPIDLLQQGLRTARDGHADIAVNLIAGAAVLGHSRGMPDGLQARIEQALAELPVPESDPRCVIARTVLAPTSHADTTGPLIRAFALDDANLSTWIISGLAIAAESLQDWPLAVRCWSAAAERYRASGALSDLFTVRARLSVALLAHDRLGEALREAEAVAHSATGMDLPSAVAFTAAVTAHVHAWQGRPATAPEPGSDRVDVDAVLAWSAGIVALTQGLLPQAYTALCATAGHPGTALLAIADLAEAAAGAGHAGDVRAALAGAARQAESLGSPLATMLVHRGYALLGENTDEHCLRALRVPDADLYPLQTARTRLVYGEWLRRNGRIPEARAELTAAATSFEQAGARPWLARTRIALSAAGAIPPAS</sequence>
<evidence type="ECO:0000313" key="5">
    <source>
        <dbReference type="Proteomes" id="UP000249341"/>
    </source>
</evidence>
<comment type="caution">
    <text evidence="4">The sequence shown here is derived from an EMBL/GenBank/DDBJ whole genome shotgun (WGS) entry which is preliminary data.</text>
</comment>
<protein>
    <submittedName>
        <fullName evidence="4">AAA ATPase-like protein</fullName>
    </submittedName>
</protein>
<dbReference type="AlphaFoldDB" id="A0A327YYY9"/>
<reference evidence="4 5" key="1">
    <citation type="submission" date="2018-06" db="EMBL/GenBank/DDBJ databases">
        <title>Genomic Encyclopedia of Type Strains, Phase III (KMG-III): the genomes of soil and plant-associated and newly described type strains.</title>
        <authorList>
            <person name="Whitman W."/>
        </authorList>
    </citation>
    <scope>NUCLEOTIDE SEQUENCE [LARGE SCALE GENOMIC DNA]</scope>
    <source>
        <strain evidence="4 5">CGMCC 4.7090</strain>
    </source>
</reference>
<keyword evidence="2" id="KW-0067">ATP-binding</keyword>
<dbReference type="GO" id="GO:0004016">
    <property type="term" value="F:adenylate cyclase activity"/>
    <property type="evidence" value="ECO:0007669"/>
    <property type="project" value="TreeGrafter"/>
</dbReference>
<evidence type="ECO:0000256" key="2">
    <source>
        <dbReference type="ARBA" id="ARBA00022840"/>
    </source>
</evidence>
<dbReference type="Gene3D" id="3.40.50.300">
    <property type="entry name" value="P-loop containing nucleotide triphosphate hydrolases"/>
    <property type="match status" value="1"/>
</dbReference>
<evidence type="ECO:0000313" key="4">
    <source>
        <dbReference type="EMBL" id="RAK26203.1"/>
    </source>
</evidence>
<feature type="domain" description="Orc1-like AAA ATPase" evidence="3">
    <location>
        <begin position="12"/>
        <end position="165"/>
    </location>
</feature>